<evidence type="ECO:0000313" key="2">
    <source>
        <dbReference type="Proteomes" id="UP000292554"/>
    </source>
</evidence>
<protein>
    <submittedName>
        <fullName evidence="1">Uncharacterized protein</fullName>
    </submittedName>
</protein>
<name>A0ABY2AIQ9_9GAMM</name>
<evidence type="ECO:0000313" key="1">
    <source>
        <dbReference type="EMBL" id="TCI02601.1"/>
    </source>
</evidence>
<accession>A0ABY2AIQ9</accession>
<dbReference type="Proteomes" id="UP000292554">
    <property type="component" value="Unassembled WGS sequence"/>
</dbReference>
<gene>
    <name evidence="1" type="ORF">EZV61_12415</name>
</gene>
<sequence>MLLVSSGMKDDSIRLALFSALLLALVVAFWTSAKWGIANINAVYAERKLNKWSHQKAVSDNELSLVTASVERAVDLHSDNAHYVFLQAKLLEWLAYQQPQSADLFLQQALASLNRSLLLRQGWPNTWLSVASVKHRMGQYDADYSKAMRRAAALGPYKQDVTLGLIQIGFETWSHSDVEMKKALLEAIKRGLSRSATGWQVIALAKQYDKLSIVCTVHRRQKTASALPTKFSDCR</sequence>
<proteinExistence type="predicted"/>
<dbReference type="EMBL" id="SJXE01000006">
    <property type="protein sequence ID" value="TCI02601.1"/>
    <property type="molecule type" value="Genomic_DNA"/>
</dbReference>
<keyword evidence="2" id="KW-1185">Reference proteome</keyword>
<dbReference type="RefSeq" id="WP_131415963.1">
    <property type="nucleotide sequence ID" value="NZ_SJXE01000006.1"/>
</dbReference>
<comment type="caution">
    <text evidence="1">The sequence shown here is derived from an EMBL/GenBank/DDBJ whole genome shotgun (WGS) entry which is preliminary data.</text>
</comment>
<organism evidence="1 2">
    <name type="scientific">Corallincola luteus</name>
    <dbReference type="NCBI Taxonomy" id="1775177"/>
    <lineage>
        <taxon>Bacteria</taxon>
        <taxon>Pseudomonadati</taxon>
        <taxon>Pseudomonadota</taxon>
        <taxon>Gammaproteobacteria</taxon>
        <taxon>Alteromonadales</taxon>
        <taxon>Psychromonadaceae</taxon>
        <taxon>Corallincola</taxon>
    </lineage>
</organism>
<dbReference type="NCBIfam" id="NF038257">
    <property type="entry name" value="exopoly_VpsP"/>
    <property type="match status" value="1"/>
</dbReference>
<reference evidence="1 2" key="1">
    <citation type="submission" date="2019-02" db="EMBL/GenBank/DDBJ databases">
        <title>Corallincola luteus sp. nov., a marine bacterium isolated from surface sediment of Bohai Sea in China.</title>
        <authorList>
            <person name="Ren Q."/>
        </authorList>
    </citation>
    <scope>NUCLEOTIDE SEQUENCE [LARGE SCALE GENOMIC DNA]</scope>
    <source>
        <strain evidence="1 2">DASS28</strain>
    </source>
</reference>